<dbReference type="OrthoDB" id="913893at2759"/>
<feature type="region of interest" description="Disordered" evidence="1">
    <location>
        <begin position="330"/>
        <end position="379"/>
    </location>
</feature>
<proteinExistence type="predicted"/>
<feature type="compositionally biased region" description="Basic and acidic residues" evidence="1">
    <location>
        <begin position="330"/>
        <end position="354"/>
    </location>
</feature>
<keyword evidence="2" id="KW-1185">Reference proteome</keyword>
<dbReference type="InterPro" id="IPR021109">
    <property type="entry name" value="Peptidase_aspartic_dom_sf"/>
</dbReference>
<dbReference type="GeneID" id="110012032"/>
<evidence type="ECO:0000256" key="1">
    <source>
        <dbReference type="SAM" id="MobiDB-lite"/>
    </source>
</evidence>
<dbReference type="RefSeq" id="XP_020549775.1">
    <property type="nucleotide sequence ID" value="XM_020694116.1"/>
</dbReference>
<dbReference type="KEGG" id="sind:110012032"/>
<dbReference type="Proteomes" id="UP000504604">
    <property type="component" value="Linkage group LG5"/>
</dbReference>
<dbReference type="Gene3D" id="2.40.70.10">
    <property type="entry name" value="Acid Proteases"/>
    <property type="match status" value="1"/>
</dbReference>
<dbReference type="AlphaFoldDB" id="A0A8M8V0B2"/>
<dbReference type="PANTHER" id="PTHR33240">
    <property type="entry name" value="OS08G0508500 PROTEIN"/>
    <property type="match status" value="1"/>
</dbReference>
<feature type="compositionally biased region" description="Basic and acidic residues" evidence="1">
    <location>
        <begin position="46"/>
        <end position="58"/>
    </location>
</feature>
<accession>A0A8M8V0B2</accession>
<name>A0A8M8V0B2_SESIN</name>
<gene>
    <name evidence="3" type="primary">LOC110012032</name>
</gene>
<feature type="compositionally biased region" description="Polar residues" evidence="1">
    <location>
        <begin position="60"/>
        <end position="75"/>
    </location>
</feature>
<feature type="region of interest" description="Disordered" evidence="1">
    <location>
        <begin position="46"/>
        <end position="80"/>
    </location>
</feature>
<dbReference type="PANTHER" id="PTHR33240:SF17">
    <property type="entry name" value="EUKARYOTIC PEPTIDE CHAIN RELEASE FACTOR GTP-BINDING SUBUNIT-LIKE"/>
    <property type="match status" value="1"/>
</dbReference>
<protein>
    <submittedName>
        <fullName evidence="3">Uncharacterized protein LOC110012032</fullName>
    </submittedName>
</protein>
<dbReference type="CDD" id="cd00303">
    <property type="entry name" value="retropepsin_like"/>
    <property type="match status" value="1"/>
</dbReference>
<feature type="region of interest" description="Disordered" evidence="1">
    <location>
        <begin position="249"/>
        <end position="280"/>
    </location>
</feature>
<evidence type="ECO:0000313" key="3">
    <source>
        <dbReference type="RefSeq" id="XP_020549775.1"/>
    </source>
</evidence>
<reference evidence="3" key="1">
    <citation type="submission" date="2025-08" db="UniProtKB">
        <authorList>
            <consortium name="RefSeq"/>
        </authorList>
    </citation>
    <scope>IDENTIFICATION</scope>
</reference>
<sequence>MTKEELQRMIEEASRKAIVEYERRTVTPAREGVRRQLFQEIEMEQRREVSRVPEKGPERTLSNEVTSKRTVTRQPGISRADVDNVSKHIEKMGKQIEELKKRGEIVSQNRNSPFTNRILLEVVDSSFRFPDLPKYDGSKDPREHVAAFDLVMNLYGQTDPIKAKLFVTPLKGKAQECKRKAKRSATHLFTIRQREDETLKSLMGRFNDEVLEKGLFASALAQDPPTGIEQLMEMAQKYIDEEEMNAMKDNEWTRDLGRSKGERSRDGKQQSEKDRERKGPYHLDIIEKFHKYCRFHKDKGYNTEDCYQLRDEIERLIRQGYLKHLIDKRTEAGDGSRSRSCERHPKDEAGKSIARDNAPTKGVIHTISGGPTKGDSMRARKKYARESRIKYGEQMMHVEKQEHIVFGDEDLSPDVLDQNDPMVIKMDIANYQVHKVLINNGSSIDIIFSDVLRKMDLGNVKLKPVRTPLVGFGGSEVMPKGVINLPVSLGEEPRRKTCMVQFLVVDSPFSYNVVLGRLGLNKFMAMGETAKKEKRKEEMSQSEKVKRGKMERIEPSEEYKKVELISGDFQKTTCIGSQMTAEMETLMIVFLRSNNDLFAWSPSNFQGIDPEVIVHRLNIDPQVKPVKQNKRMFGVERNKIIEEEVNKLLQARFVREIQYTT</sequence>
<evidence type="ECO:0000313" key="2">
    <source>
        <dbReference type="Proteomes" id="UP000504604"/>
    </source>
</evidence>
<organism evidence="2 3">
    <name type="scientific">Sesamum indicum</name>
    <name type="common">Oriental sesame</name>
    <name type="synonym">Sesamum orientale</name>
    <dbReference type="NCBI Taxonomy" id="4182"/>
    <lineage>
        <taxon>Eukaryota</taxon>
        <taxon>Viridiplantae</taxon>
        <taxon>Streptophyta</taxon>
        <taxon>Embryophyta</taxon>
        <taxon>Tracheophyta</taxon>
        <taxon>Spermatophyta</taxon>
        <taxon>Magnoliopsida</taxon>
        <taxon>eudicotyledons</taxon>
        <taxon>Gunneridae</taxon>
        <taxon>Pentapetalae</taxon>
        <taxon>asterids</taxon>
        <taxon>lamiids</taxon>
        <taxon>Lamiales</taxon>
        <taxon>Pedaliaceae</taxon>
        <taxon>Sesamum</taxon>
    </lineage>
</organism>